<protein>
    <submittedName>
        <fullName evidence="2">Uncharacterized protein</fullName>
    </submittedName>
</protein>
<feature type="chain" id="PRO_5019105444" evidence="1">
    <location>
        <begin position="21"/>
        <end position="59"/>
    </location>
</feature>
<accession>A0A420N9D7</accession>
<reference evidence="2 3" key="1">
    <citation type="journal article" date="2018" name="Sci. Rep.">
        <title>Characterisation of pathogen-specific regions and novel effector candidates in Fusarium oxysporum f. sp. cepae.</title>
        <authorList>
            <person name="Armitage A.D."/>
            <person name="Taylor A."/>
            <person name="Sobczyk M.K."/>
            <person name="Baxter L."/>
            <person name="Greenfield B.P."/>
            <person name="Bates H.J."/>
            <person name="Wilson F."/>
            <person name="Jackson A.C."/>
            <person name="Ott S."/>
            <person name="Harrison R.J."/>
            <person name="Clarkson J.P."/>
        </authorList>
    </citation>
    <scope>NUCLEOTIDE SEQUENCE [LARGE SCALE GENOMIC DNA]</scope>
    <source>
        <strain evidence="2 3">Fo_A13</strain>
    </source>
</reference>
<comment type="caution">
    <text evidence="2">The sequence shown here is derived from an EMBL/GenBank/DDBJ whole genome shotgun (WGS) entry which is preliminary data.</text>
</comment>
<evidence type="ECO:0000256" key="1">
    <source>
        <dbReference type="SAM" id="SignalP"/>
    </source>
</evidence>
<organism evidence="2 3">
    <name type="scientific">Fusarium oxysporum</name>
    <name type="common">Fusarium vascular wilt</name>
    <dbReference type="NCBI Taxonomy" id="5507"/>
    <lineage>
        <taxon>Eukaryota</taxon>
        <taxon>Fungi</taxon>
        <taxon>Dikarya</taxon>
        <taxon>Ascomycota</taxon>
        <taxon>Pezizomycotina</taxon>
        <taxon>Sordariomycetes</taxon>
        <taxon>Hypocreomycetidae</taxon>
        <taxon>Hypocreales</taxon>
        <taxon>Nectriaceae</taxon>
        <taxon>Fusarium</taxon>
        <taxon>Fusarium oxysporum species complex</taxon>
    </lineage>
</organism>
<proteinExistence type="predicted"/>
<dbReference type="EMBL" id="MRCX01000049">
    <property type="protein sequence ID" value="RKK76879.1"/>
    <property type="molecule type" value="Genomic_DNA"/>
</dbReference>
<keyword evidence="1" id="KW-0732">Signal</keyword>
<gene>
    <name evidence="2" type="ORF">BFJ69_g6611</name>
</gene>
<feature type="signal peptide" evidence="1">
    <location>
        <begin position="1"/>
        <end position="20"/>
    </location>
</feature>
<dbReference type="AlphaFoldDB" id="A0A420N9D7"/>
<sequence>MVAALNRALSFLVAPWLLGASRLPMPDALAARHLQVTVGLLLCFSVCEWPAHGSEIRTS</sequence>
<evidence type="ECO:0000313" key="2">
    <source>
        <dbReference type="EMBL" id="RKK76879.1"/>
    </source>
</evidence>
<evidence type="ECO:0000313" key="3">
    <source>
        <dbReference type="Proteomes" id="UP000285084"/>
    </source>
</evidence>
<name>A0A420N9D7_FUSOX</name>
<dbReference type="Proteomes" id="UP000285084">
    <property type="component" value="Unassembled WGS sequence"/>
</dbReference>